<name>A0AAV7SUI0_PLEWA</name>
<organism evidence="1 2">
    <name type="scientific">Pleurodeles waltl</name>
    <name type="common">Iberian ribbed newt</name>
    <dbReference type="NCBI Taxonomy" id="8319"/>
    <lineage>
        <taxon>Eukaryota</taxon>
        <taxon>Metazoa</taxon>
        <taxon>Chordata</taxon>
        <taxon>Craniata</taxon>
        <taxon>Vertebrata</taxon>
        <taxon>Euteleostomi</taxon>
        <taxon>Amphibia</taxon>
        <taxon>Batrachia</taxon>
        <taxon>Caudata</taxon>
        <taxon>Salamandroidea</taxon>
        <taxon>Salamandridae</taxon>
        <taxon>Pleurodelinae</taxon>
        <taxon>Pleurodeles</taxon>
    </lineage>
</organism>
<keyword evidence="2" id="KW-1185">Reference proteome</keyword>
<dbReference type="EMBL" id="JANPWB010000008">
    <property type="protein sequence ID" value="KAJ1167759.1"/>
    <property type="molecule type" value="Genomic_DNA"/>
</dbReference>
<sequence>MLTSPVSSSGSAAAETAPAADADITSFLFRVSGGRDSTSSGCDITSGRSLLLSPPVLMVLPDSCLRTNSLNASIALE</sequence>
<accession>A0AAV7SUI0</accession>
<proteinExistence type="predicted"/>
<reference evidence="1" key="1">
    <citation type="journal article" date="2022" name="bioRxiv">
        <title>Sequencing and chromosome-scale assembly of the giantPleurodeles waltlgenome.</title>
        <authorList>
            <person name="Brown T."/>
            <person name="Elewa A."/>
            <person name="Iarovenko S."/>
            <person name="Subramanian E."/>
            <person name="Araus A.J."/>
            <person name="Petzold A."/>
            <person name="Susuki M."/>
            <person name="Suzuki K.-i.T."/>
            <person name="Hayashi T."/>
            <person name="Toyoda A."/>
            <person name="Oliveira C."/>
            <person name="Osipova E."/>
            <person name="Leigh N.D."/>
            <person name="Simon A."/>
            <person name="Yun M.H."/>
        </authorList>
    </citation>
    <scope>NUCLEOTIDE SEQUENCE</scope>
    <source>
        <strain evidence="1">20211129_DDA</strain>
        <tissue evidence="1">Liver</tissue>
    </source>
</reference>
<dbReference type="Proteomes" id="UP001066276">
    <property type="component" value="Chromosome 4_2"/>
</dbReference>
<protein>
    <submittedName>
        <fullName evidence="1">Uncharacterized protein</fullName>
    </submittedName>
</protein>
<gene>
    <name evidence="1" type="ORF">NDU88_008148</name>
</gene>
<dbReference type="AlphaFoldDB" id="A0AAV7SUI0"/>
<evidence type="ECO:0000313" key="2">
    <source>
        <dbReference type="Proteomes" id="UP001066276"/>
    </source>
</evidence>
<evidence type="ECO:0000313" key="1">
    <source>
        <dbReference type="EMBL" id="KAJ1167759.1"/>
    </source>
</evidence>
<comment type="caution">
    <text evidence="1">The sequence shown here is derived from an EMBL/GenBank/DDBJ whole genome shotgun (WGS) entry which is preliminary data.</text>
</comment>